<dbReference type="EMBL" id="JAHUTI010060430">
    <property type="protein sequence ID" value="MED6251865.1"/>
    <property type="molecule type" value="Genomic_DNA"/>
</dbReference>
<keyword evidence="4" id="KW-0175">Coiled coil</keyword>
<dbReference type="PANTHER" id="PTHR14369">
    <property type="entry name" value="SURFEIT LOCUS PROTEIN 6"/>
    <property type="match status" value="1"/>
</dbReference>
<dbReference type="InterPro" id="IPR029190">
    <property type="entry name" value="Rrp14/SURF6_C"/>
</dbReference>
<feature type="domain" description="Ribosomal RNA-processing protein 14/surfeit locus protein 6 C-terminal" evidence="6">
    <location>
        <begin position="136"/>
        <end position="335"/>
    </location>
</feature>
<feature type="region of interest" description="Disordered" evidence="5">
    <location>
        <begin position="118"/>
        <end position="177"/>
    </location>
</feature>
<evidence type="ECO:0000256" key="4">
    <source>
        <dbReference type="SAM" id="Coils"/>
    </source>
</evidence>
<accession>A0ABU7BQH9</accession>
<sequence length="354" mass="41103">MDLAAKDSYIQKLSSKIISQREKEPKKRPFVYFKGKSDTDLPSKKKKKLIKKDWKENITNKTPKPQQKPSPSPAAQKSLGKTKATTESVNRAPLHTPKGGNADTSFATVDVLRKRLHEKIEESRGQGAPQDAFSEAVKAKRAKRKMERERKKRKRKEFLMKKLAEKSSQEQPAEIKEEAIAPASEKKVKAAVVFNRVETVLGGYETKMQTKIKRKKSEKGKITPLTGKNYKQLLSRVEARKEKLEQLKEKDETKAAEMERKIKWTNMLYKAEGIKIKDDEDQLRVSLKRKEKRRAQRKKKWSQRSEHVIGKMQQRQDKRKKNIQKRKQGKIEKKKERARKKGRVLPEDLKKAAV</sequence>
<evidence type="ECO:0000313" key="8">
    <source>
        <dbReference type="Proteomes" id="UP001345963"/>
    </source>
</evidence>
<organism evidence="7 8">
    <name type="scientific">Ataeniobius toweri</name>
    <dbReference type="NCBI Taxonomy" id="208326"/>
    <lineage>
        <taxon>Eukaryota</taxon>
        <taxon>Metazoa</taxon>
        <taxon>Chordata</taxon>
        <taxon>Craniata</taxon>
        <taxon>Vertebrata</taxon>
        <taxon>Euteleostomi</taxon>
        <taxon>Actinopterygii</taxon>
        <taxon>Neopterygii</taxon>
        <taxon>Teleostei</taxon>
        <taxon>Neoteleostei</taxon>
        <taxon>Acanthomorphata</taxon>
        <taxon>Ovalentaria</taxon>
        <taxon>Atherinomorphae</taxon>
        <taxon>Cyprinodontiformes</taxon>
        <taxon>Goodeidae</taxon>
        <taxon>Ataeniobius</taxon>
    </lineage>
</organism>
<dbReference type="Proteomes" id="UP001345963">
    <property type="component" value="Unassembled WGS sequence"/>
</dbReference>
<evidence type="ECO:0000256" key="5">
    <source>
        <dbReference type="SAM" id="MobiDB-lite"/>
    </source>
</evidence>
<evidence type="ECO:0000313" key="7">
    <source>
        <dbReference type="EMBL" id="MED6251865.1"/>
    </source>
</evidence>
<feature type="coiled-coil region" evidence="4">
    <location>
        <begin position="227"/>
        <end position="261"/>
    </location>
</feature>
<dbReference type="PANTHER" id="PTHR14369:SF0">
    <property type="entry name" value="SURFEIT LOCUS PROTEIN 6"/>
    <property type="match status" value="1"/>
</dbReference>
<keyword evidence="3" id="KW-0539">Nucleus</keyword>
<evidence type="ECO:0000256" key="3">
    <source>
        <dbReference type="ARBA" id="ARBA00023242"/>
    </source>
</evidence>
<comment type="caution">
    <text evidence="7">The sequence shown here is derived from an EMBL/GenBank/DDBJ whole genome shotgun (WGS) entry which is preliminary data.</text>
</comment>
<dbReference type="Pfam" id="PF04935">
    <property type="entry name" value="SURF6"/>
    <property type="match status" value="1"/>
</dbReference>
<name>A0ABU7BQH9_9TELE</name>
<feature type="compositionally biased region" description="Basic and acidic residues" evidence="5">
    <location>
        <begin position="344"/>
        <end position="354"/>
    </location>
</feature>
<comment type="subcellular location">
    <subcellularLocation>
        <location evidence="1">Nucleus</location>
    </subcellularLocation>
</comment>
<feature type="compositionally biased region" description="Basic residues" evidence="5">
    <location>
        <begin position="317"/>
        <end position="328"/>
    </location>
</feature>
<evidence type="ECO:0000256" key="1">
    <source>
        <dbReference type="ARBA" id="ARBA00004123"/>
    </source>
</evidence>
<reference evidence="7 8" key="1">
    <citation type="submission" date="2021-07" db="EMBL/GenBank/DDBJ databases">
        <authorList>
            <person name="Palmer J.M."/>
        </authorList>
    </citation>
    <scope>NUCLEOTIDE SEQUENCE [LARGE SCALE GENOMIC DNA]</scope>
    <source>
        <strain evidence="7 8">AT_MEX2019</strain>
        <tissue evidence="7">Muscle</tissue>
    </source>
</reference>
<dbReference type="InterPro" id="IPR007019">
    <property type="entry name" value="SURF6"/>
</dbReference>
<comment type="similarity">
    <text evidence="2">Belongs to the SURF6 family.</text>
</comment>
<feature type="compositionally biased region" description="Basic residues" evidence="5">
    <location>
        <begin position="289"/>
        <end position="302"/>
    </location>
</feature>
<feature type="compositionally biased region" description="Basic residues" evidence="5">
    <location>
        <begin position="139"/>
        <end position="156"/>
    </location>
</feature>
<feature type="region of interest" description="Disordered" evidence="5">
    <location>
        <begin position="289"/>
        <end position="354"/>
    </location>
</feature>
<protein>
    <recommendedName>
        <fullName evidence="6">Ribosomal RNA-processing protein 14/surfeit locus protein 6 C-terminal domain-containing protein</fullName>
    </recommendedName>
</protein>
<evidence type="ECO:0000256" key="2">
    <source>
        <dbReference type="ARBA" id="ARBA00005904"/>
    </source>
</evidence>
<gene>
    <name evidence="7" type="ORF">ATANTOWER_003942</name>
</gene>
<evidence type="ECO:0000259" key="6">
    <source>
        <dbReference type="Pfam" id="PF04935"/>
    </source>
</evidence>
<feature type="compositionally biased region" description="Basic and acidic residues" evidence="5">
    <location>
        <begin position="157"/>
        <end position="177"/>
    </location>
</feature>
<proteinExistence type="inferred from homology"/>
<keyword evidence="8" id="KW-1185">Reference proteome</keyword>
<feature type="region of interest" description="Disordered" evidence="5">
    <location>
        <begin position="20"/>
        <end position="106"/>
    </location>
</feature>